<dbReference type="InterPro" id="IPR003593">
    <property type="entry name" value="AAA+_ATPase"/>
</dbReference>
<evidence type="ECO:0000313" key="6">
    <source>
        <dbReference type="EMBL" id="GEP00335.1"/>
    </source>
</evidence>
<dbReference type="PANTHER" id="PTHR46743">
    <property type="entry name" value="TEICHOIC ACIDS EXPORT ATP-BINDING PROTEIN TAGH"/>
    <property type="match status" value="1"/>
</dbReference>
<accession>A0A512IRJ7</accession>
<dbReference type="SUPFAM" id="SSF52540">
    <property type="entry name" value="P-loop containing nucleoside triphosphate hydrolases"/>
    <property type="match status" value="1"/>
</dbReference>
<evidence type="ECO:0000313" key="7">
    <source>
        <dbReference type="Proteomes" id="UP000321258"/>
    </source>
</evidence>
<evidence type="ECO:0000256" key="3">
    <source>
        <dbReference type="ARBA" id="ARBA00022741"/>
    </source>
</evidence>
<dbReference type="EMBL" id="BJZT01000029">
    <property type="protein sequence ID" value="GEP00335.1"/>
    <property type="molecule type" value="Genomic_DNA"/>
</dbReference>
<keyword evidence="7" id="KW-1185">Reference proteome</keyword>
<organism evidence="6 7">
    <name type="scientific">Methylobacterium haplocladii</name>
    <dbReference type="NCBI Taxonomy" id="1176176"/>
    <lineage>
        <taxon>Bacteria</taxon>
        <taxon>Pseudomonadati</taxon>
        <taxon>Pseudomonadota</taxon>
        <taxon>Alphaproteobacteria</taxon>
        <taxon>Hyphomicrobiales</taxon>
        <taxon>Methylobacteriaceae</taxon>
        <taxon>Methylobacterium</taxon>
    </lineage>
</organism>
<dbReference type="PROSITE" id="PS50893">
    <property type="entry name" value="ABC_TRANSPORTER_2"/>
    <property type="match status" value="1"/>
</dbReference>
<evidence type="ECO:0000256" key="1">
    <source>
        <dbReference type="ARBA" id="ARBA00005417"/>
    </source>
</evidence>
<dbReference type="CDD" id="cd03220">
    <property type="entry name" value="ABC_KpsT_Wzt"/>
    <property type="match status" value="1"/>
</dbReference>
<evidence type="ECO:0000256" key="4">
    <source>
        <dbReference type="ARBA" id="ARBA00022840"/>
    </source>
</evidence>
<proteinExistence type="inferred from homology"/>
<keyword evidence="2" id="KW-0813">Transport</keyword>
<dbReference type="InterPro" id="IPR050683">
    <property type="entry name" value="Bact_Polysacc_Export_ATP-bd"/>
</dbReference>
<dbReference type="Pfam" id="PF00005">
    <property type="entry name" value="ABC_tran"/>
    <property type="match status" value="1"/>
</dbReference>
<reference evidence="6 7" key="1">
    <citation type="submission" date="2019-07" db="EMBL/GenBank/DDBJ databases">
        <title>Whole genome shotgun sequence of Methylobacterium haplocladii NBRC 107714.</title>
        <authorList>
            <person name="Hosoyama A."/>
            <person name="Uohara A."/>
            <person name="Ohji S."/>
            <person name="Ichikawa N."/>
        </authorList>
    </citation>
    <scope>NUCLEOTIDE SEQUENCE [LARGE SCALE GENOMIC DNA]</scope>
    <source>
        <strain evidence="6 7">NBRC 107714</strain>
    </source>
</reference>
<dbReference type="GO" id="GO:0005524">
    <property type="term" value="F:ATP binding"/>
    <property type="evidence" value="ECO:0007669"/>
    <property type="project" value="UniProtKB-KW"/>
</dbReference>
<keyword evidence="4 6" id="KW-0067">ATP-binding</keyword>
<dbReference type="InterPro" id="IPR015860">
    <property type="entry name" value="ABC_transpr_TagH-like"/>
</dbReference>
<dbReference type="GO" id="GO:0016020">
    <property type="term" value="C:membrane"/>
    <property type="evidence" value="ECO:0007669"/>
    <property type="project" value="InterPro"/>
</dbReference>
<dbReference type="Gene3D" id="3.40.50.300">
    <property type="entry name" value="P-loop containing nucleotide triphosphate hydrolases"/>
    <property type="match status" value="1"/>
</dbReference>
<dbReference type="SMART" id="SM00382">
    <property type="entry name" value="AAA"/>
    <property type="match status" value="1"/>
</dbReference>
<comment type="caution">
    <text evidence="6">The sequence shown here is derived from an EMBL/GenBank/DDBJ whole genome shotgun (WGS) entry which is preliminary data.</text>
</comment>
<dbReference type="PANTHER" id="PTHR46743:SF2">
    <property type="entry name" value="TEICHOIC ACIDS EXPORT ATP-BINDING PROTEIN TAGH"/>
    <property type="match status" value="1"/>
</dbReference>
<evidence type="ECO:0000259" key="5">
    <source>
        <dbReference type="PROSITE" id="PS50893"/>
    </source>
</evidence>
<comment type="similarity">
    <text evidence="1">Belongs to the ABC transporter superfamily.</text>
</comment>
<dbReference type="AlphaFoldDB" id="A0A512IRJ7"/>
<sequence>MWVRAGAGVAGDPQIRRFPGGSSRLLLQVPAARQGKGRATVIRFENVTKVYRTNGQRRTILDRVSFTLKPGTSYGIMGINGAGKSTTMRLIAGTEEPTRGSVHRGLRVSWPLGFAGGFHPLMTGRDNIIFVARIYGEDPRRVLEFVEEFSELGSYLDVPIKTYSSGMGARLAYGMSMAIPFDCYLIDETLAVGDARFAKRCADVFNQRRETADVILISHDMETIRQYCSQALILVGGRAIVYEDVNEAIEVYRRLNT</sequence>
<dbReference type="GO" id="GO:0140359">
    <property type="term" value="F:ABC-type transporter activity"/>
    <property type="evidence" value="ECO:0007669"/>
    <property type="project" value="InterPro"/>
</dbReference>
<dbReference type="GO" id="GO:0016887">
    <property type="term" value="F:ATP hydrolysis activity"/>
    <property type="evidence" value="ECO:0007669"/>
    <property type="project" value="InterPro"/>
</dbReference>
<dbReference type="Proteomes" id="UP000321258">
    <property type="component" value="Unassembled WGS sequence"/>
</dbReference>
<keyword evidence="3" id="KW-0547">Nucleotide-binding</keyword>
<evidence type="ECO:0000256" key="2">
    <source>
        <dbReference type="ARBA" id="ARBA00022448"/>
    </source>
</evidence>
<dbReference type="InterPro" id="IPR003439">
    <property type="entry name" value="ABC_transporter-like_ATP-bd"/>
</dbReference>
<dbReference type="InterPro" id="IPR027417">
    <property type="entry name" value="P-loop_NTPase"/>
</dbReference>
<gene>
    <name evidence="6" type="primary">rkpS</name>
    <name evidence="6" type="ORF">MHA02_27220</name>
</gene>
<protein>
    <submittedName>
        <fullName evidence="6">ATP-binding protein</fullName>
    </submittedName>
</protein>
<name>A0A512IRJ7_9HYPH</name>
<feature type="domain" description="ABC transporter" evidence="5">
    <location>
        <begin position="42"/>
        <end position="255"/>
    </location>
</feature>